<proteinExistence type="predicted"/>
<protein>
    <submittedName>
        <fullName evidence="1">Uncharacterized protein</fullName>
    </submittedName>
</protein>
<keyword evidence="2" id="KW-1185">Reference proteome</keyword>
<dbReference type="EMBL" id="BMAV01003443">
    <property type="protein sequence ID" value="GFY43044.1"/>
    <property type="molecule type" value="Genomic_DNA"/>
</dbReference>
<reference evidence="1" key="1">
    <citation type="submission" date="2020-08" db="EMBL/GenBank/DDBJ databases">
        <title>Multicomponent nature underlies the extraordinary mechanical properties of spider dragline silk.</title>
        <authorList>
            <person name="Kono N."/>
            <person name="Nakamura H."/>
            <person name="Mori M."/>
            <person name="Yoshida Y."/>
            <person name="Ohtoshi R."/>
            <person name="Malay A.D."/>
            <person name="Moran D.A.P."/>
            <person name="Tomita M."/>
            <person name="Numata K."/>
            <person name="Arakawa K."/>
        </authorList>
    </citation>
    <scope>NUCLEOTIDE SEQUENCE</scope>
</reference>
<accession>A0A8X6WX89</accession>
<evidence type="ECO:0000313" key="1">
    <source>
        <dbReference type="EMBL" id="GFY43044.1"/>
    </source>
</evidence>
<dbReference type="AlphaFoldDB" id="A0A8X6WX89"/>
<feature type="non-terminal residue" evidence="1">
    <location>
        <position position="1"/>
    </location>
</feature>
<name>A0A8X6WX89_9ARAC</name>
<dbReference type="Proteomes" id="UP000886998">
    <property type="component" value="Unassembled WGS sequence"/>
</dbReference>
<comment type="caution">
    <text evidence="1">The sequence shown here is derived from an EMBL/GenBank/DDBJ whole genome shotgun (WGS) entry which is preliminary data.</text>
</comment>
<evidence type="ECO:0000313" key="2">
    <source>
        <dbReference type="Proteomes" id="UP000886998"/>
    </source>
</evidence>
<organism evidence="1 2">
    <name type="scientific">Trichonephila inaurata madagascariensis</name>
    <dbReference type="NCBI Taxonomy" id="2747483"/>
    <lineage>
        <taxon>Eukaryota</taxon>
        <taxon>Metazoa</taxon>
        <taxon>Ecdysozoa</taxon>
        <taxon>Arthropoda</taxon>
        <taxon>Chelicerata</taxon>
        <taxon>Arachnida</taxon>
        <taxon>Araneae</taxon>
        <taxon>Araneomorphae</taxon>
        <taxon>Entelegynae</taxon>
        <taxon>Araneoidea</taxon>
        <taxon>Nephilidae</taxon>
        <taxon>Trichonephila</taxon>
        <taxon>Trichonephila inaurata</taxon>
    </lineage>
</organism>
<gene>
    <name evidence="1" type="ORF">TNIN_76641</name>
</gene>
<sequence>NLRGQGLEKMVEELEHRKRASTFFVQLSKTHKTAECLLEWPQTDIEGSFHTSSSTFFLFIYGDSQPSSSETAFPSKVVEGAISIPAGSVMDERRVVNNLSGDGESIPLLEGASGVMEINQNG</sequence>